<comment type="caution">
    <text evidence="1">The sequence shown here is derived from an EMBL/GenBank/DDBJ whole genome shotgun (WGS) entry which is preliminary data.</text>
</comment>
<name>A0A8H6HEK6_9AGAR</name>
<evidence type="ECO:0000313" key="1">
    <source>
        <dbReference type="EMBL" id="KAF6745558.1"/>
    </source>
</evidence>
<dbReference type="Proteomes" id="UP000521943">
    <property type="component" value="Unassembled WGS sequence"/>
</dbReference>
<evidence type="ECO:0000313" key="2">
    <source>
        <dbReference type="Proteomes" id="UP000521943"/>
    </source>
</evidence>
<proteinExistence type="predicted"/>
<reference evidence="1 2" key="1">
    <citation type="submission" date="2020-07" db="EMBL/GenBank/DDBJ databases">
        <title>Comparative genomics of pyrophilous fungi reveals a link between fire events and developmental genes.</title>
        <authorList>
            <consortium name="DOE Joint Genome Institute"/>
            <person name="Steindorff A.S."/>
            <person name="Carver A."/>
            <person name="Calhoun S."/>
            <person name="Stillman K."/>
            <person name="Liu H."/>
            <person name="Lipzen A."/>
            <person name="Pangilinan J."/>
            <person name="Labutti K."/>
            <person name="Bruns T.D."/>
            <person name="Grigoriev I.V."/>
        </authorList>
    </citation>
    <scope>NUCLEOTIDE SEQUENCE [LARGE SCALE GENOMIC DNA]</scope>
    <source>
        <strain evidence="1 2">CBS 144469</strain>
    </source>
</reference>
<protein>
    <submittedName>
        <fullName evidence="1">Uncharacterized protein</fullName>
    </submittedName>
</protein>
<keyword evidence="2" id="KW-1185">Reference proteome</keyword>
<dbReference type="EMBL" id="JACGCI010000104">
    <property type="protein sequence ID" value="KAF6745558.1"/>
    <property type="molecule type" value="Genomic_DNA"/>
</dbReference>
<gene>
    <name evidence="1" type="ORF">DFP72DRAFT_925563</name>
</gene>
<organism evidence="1 2">
    <name type="scientific">Ephemerocybe angulata</name>
    <dbReference type="NCBI Taxonomy" id="980116"/>
    <lineage>
        <taxon>Eukaryota</taxon>
        <taxon>Fungi</taxon>
        <taxon>Dikarya</taxon>
        <taxon>Basidiomycota</taxon>
        <taxon>Agaricomycotina</taxon>
        <taxon>Agaricomycetes</taxon>
        <taxon>Agaricomycetidae</taxon>
        <taxon>Agaricales</taxon>
        <taxon>Agaricineae</taxon>
        <taxon>Psathyrellaceae</taxon>
        <taxon>Ephemerocybe</taxon>
    </lineage>
</organism>
<sequence length="96" mass="10241">MTNSNSAIVHRSPCVWQSILHAFTEAQLTNLLKVSSLATVVLVAIGPSANVYAENKVISPDGFKRSATFAGRDAGNLAFPGPVIRLAHLRHLLGPH</sequence>
<accession>A0A8H6HEK6</accession>
<dbReference type="AlphaFoldDB" id="A0A8H6HEK6"/>